<comment type="caution">
    <text evidence="5">The sequence shown here is derived from an EMBL/GenBank/DDBJ whole genome shotgun (WGS) entry which is preliminary data.</text>
</comment>
<keyword evidence="2 5" id="KW-0378">Hydrolase</keyword>
<evidence type="ECO:0000256" key="2">
    <source>
        <dbReference type="ARBA" id="ARBA00022801"/>
    </source>
</evidence>
<dbReference type="Pfam" id="PF02626">
    <property type="entry name" value="CT_A_B"/>
    <property type="match status" value="1"/>
</dbReference>
<dbReference type="InterPro" id="IPR052708">
    <property type="entry name" value="PxpC"/>
</dbReference>
<reference evidence="5 6" key="1">
    <citation type="submission" date="2016-04" db="EMBL/GenBank/DDBJ databases">
        <title>Draft genome sequence of freshwater magnetotactic bacteria Magnetospirillum marisnigri SP-1 and Magnetospirillum moscoviense BB-1.</title>
        <authorList>
            <person name="Koziaeva V."/>
            <person name="Dziuba M.V."/>
            <person name="Ivanov T.M."/>
            <person name="Kuznetsov B."/>
            <person name="Grouzdev D.S."/>
        </authorList>
    </citation>
    <scope>NUCLEOTIDE SEQUENCE [LARGE SCALE GENOMIC DNA]</scope>
    <source>
        <strain evidence="5 6">SP-1</strain>
    </source>
</reference>
<dbReference type="NCBIfam" id="TIGR00724">
    <property type="entry name" value="urea_amlyse_rel"/>
    <property type="match status" value="1"/>
</dbReference>
<keyword evidence="6" id="KW-1185">Reference proteome</keyword>
<evidence type="ECO:0000313" key="5">
    <source>
        <dbReference type="EMBL" id="OAN52746.1"/>
    </source>
</evidence>
<gene>
    <name evidence="5" type="ORF">A6A04_15720</name>
</gene>
<dbReference type="AlphaFoldDB" id="A0A178MUQ8"/>
<dbReference type="SUPFAM" id="SSF50891">
    <property type="entry name" value="Cyclophilin-like"/>
    <property type="match status" value="1"/>
</dbReference>
<keyword evidence="1" id="KW-0547">Nucleotide-binding</keyword>
<dbReference type="RefSeq" id="WP_068490810.1">
    <property type="nucleotide sequence ID" value="NZ_LWQT01000043.1"/>
</dbReference>
<accession>A0A178MUQ8</accession>
<proteinExistence type="predicted"/>
<dbReference type="InterPro" id="IPR029000">
    <property type="entry name" value="Cyclophilin-like_dom_sf"/>
</dbReference>
<dbReference type="InterPro" id="IPR003778">
    <property type="entry name" value="CT_A_B"/>
</dbReference>
<dbReference type="GO" id="GO:0016787">
    <property type="term" value="F:hydrolase activity"/>
    <property type="evidence" value="ECO:0007669"/>
    <property type="project" value="UniProtKB-KW"/>
</dbReference>
<evidence type="ECO:0000313" key="6">
    <source>
        <dbReference type="Proteomes" id="UP000078428"/>
    </source>
</evidence>
<dbReference type="Gene3D" id="2.40.100.10">
    <property type="entry name" value="Cyclophilin-like"/>
    <property type="match status" value="1"/>
</dbReference>
<feature type="domain" description="Carboxyltransferase" evidence="4">
    <location>
        <begin position="25"/>
        <end position="306"/>
    </location>
</feature>
<keyword evidence="3" id="KW-0067">ATP-binding</keyword>
<name>A0A178MUQ8_9PROT</name>
<evidence type="ECO:0000259" key="4">
    <source>
        <dbReference type="SMART" id="SM00797"/>
    </source>
</evidence>
<organism evidence="5 6">
    <name type="scientific">Paramagnetospirillum marisnigri</name>
    <dbReference type="NCBI Taxonomy" id="1285242"/>
    <lineage>
        <taxon>Bacteria</taxon>
        <taxon>Pseudomonadati</taxon>
        <taxon>Pseudomonadota</taxon>
        <taxon>Alphaproteobacteria</taxon>
        <taxon>Rhodospirillales</taxon>
        <taxon>Magnetospirillaceae</taxon>
        <taxon>Paramagnetospirillum</taxon>
    </lineage>
</organism>
<dbReference type="STRING" id="1285242.A6A04_15720"/>
<dbReference type="EMBL" id="LWQT01000043">
    <property type="protein sequence ID" value="OAN52746.1"/>
    <property type="molecule type" value="Genomic_DNA"/>
</dbReference>
<protein>
    <submittedName>
        <fullName evidence="5">Allophanate hydrolase</fullName>
    </submittedName>
</protein>
<dbReference type="Proteomes" id="UP000078428">
    <property type="component" value="Unassembled WGS sequence"/>
</dbReference>
<dbReference type="OrthoDB" id="9768696at2"/>
<sequence length="341" mass="34655">MTALRVVSPGLNTTVQDLGRFGYQAQGVPVAGVLDPVALRLANALVGNAPGEAGLELCALGPRLAVVGEGARLAVVGPVRLTLTRDGESCRLDHDRAHLLRDGDVLALGAVEGAATAVLAVEGGFDLEPVLGSLSTYSRAALGPLGGKALSAGAVLPLRRPHPSDEPCLLLAAPFDYGAGPIRVMPGPQADRFTDEALALFLSSDYAVAKDADRMGLRLEGPGLEHRDGAGIPSDGLVAGCIQVPGNGQPIVLLADHQTVGGYAKIATVISADLPRLGRAVPGTRLRFSAVSLAEAQAARRTLEQAVAAAVAALRSDGGGLDLAALYSANLVSGMVSGEEP</sequence>
<dbReference type="PANTHER" id="PTHR43309">
    <property type="entry name" value="5-OXOPROLINASE SUBUNIT C"/>
    <property type="match status" value="1"/>
</dbReference>
<dbReference type="SMART" id="SM00797">
    <property type="entry name" value="AHS2"/>
    <property type="match status" value="1"/>
</dbReference>
<evidence type="ECO:0000256" key="1">
    <source>
        <dbReference type="ARBA" id="ARBA00022741"/>
    </source>
</evidence>
<dbReference type="PANTHER" id="PTHR43309:SF5">
    <property type="entry name" value="5-OXOPROLINASE SUBUNIT C"/>
    <property type="match status" value="1"/>
</dbReference>
<evidence type="ECO:0000256" key="3">
    <source>
        <dbReference type="ARBA" id="ARBA00022840"/>
    </source>
</evidence>
<dbReference type="GO" id="GO:0005524">
    <property type="term" value="F:ATP binding"/>
    <property type="evidence" value="ECO:0007669"/>
    <property type="project" value="UniProtKB-KW"/>
</dbReference>